<proteinExistence type="predicted"/>
<dbReference type="FunFam" id="3.30.160.60:FF:000710">
    <property type="entry name" value="Zinc finger protein 768"/>
    <property type="match status" value="1"/>
</dbReference>
<evidence type="ECO:0000256" key="6">
    <source>
        <dbReference type="PROSITE-ProRule" id="PRU00042"/>
    </source>
</evidence>
<keyword evidence="5" id="KW-0539">Nucleus</keyword>
<sequence>IQKKQAHRRLHTGERPFGCPQCHKAFTQKAGLVLHGRLHTGARPYACSRCGKSFRSSMHLISHQLLESGERSFKCAACGKAFKQGSSLKQHLRTHEEREPHRCSVCSRAFSRSSYPQLHVRTHSSERLYHCLVCNRTYAKISTFEKHCKKHQQEAERSSVRPGAVTKALAGEKIQELQHQDDDREQPHQADGRHNPGASAPMLLTLGTLNPHLFLMCCCGLYLSCVCAGLPSPQSICDRGLCYQTMRLWRSVLPALQSIVDRGRLPNYPFQRLSHYVCTNNRTGGVLSSAGFGAMSDQSHQR</sequence>
<dbReference type="SMART" id="SM00355">
    <property type="entry name" value="ZnF_C2H2"/>
    <property type="match status" value="5"/>
</dbReference>
<evidence type="ECO:0000256" key="1">
    <source>
        <dbReference type="ARBA" id="ARBA00022723"/>
    </source>
</evidence>
<dbReference type="PANTHER" id="PTHR24377">
    <property type="entry name" value="IP01015P-RELATED"/>
    <property type="match status" value="1"/>
</dbReference>
<evidence type="ECO:0000256" key="5">
    <source>
        <dbReference type="ARBA" id="ARBA00023242"/>
    </source>
</evidence>
<evidence type="ECO:0000256" key="3">
    <source>
        <dbReference type="ARBA" id="ARBA00022771"/>
    </source>
</evidence>
<dbReference type="InterPro" id="IPR050826">
    <property type="entry name" value="Krueppel_C2H2_ZnFinger"/>
</dbReference>
<dbReference type="GeneTree" id="ENSGT00940000164425"/>
<feature type="domain" description="C2H2-type" evidence="8">
    <location>
        <begin position="45"/>
        <end position="72"/>
    </location>
</feature>
<evidence type="ECO:0000259" key="8">
    <source>
        <dbReference type="PROSITE" id="PS50157"/>
    </source>
</evidence>
<feature type="domain" description="C2H2-type" evidence="8">
    <location>
        <begin position="17"/>
        <end position="44"/>
    </location>
</feature>
<dbReference type="AlphaFoldDB" id="A0A493T277"/>
<evidence type="ECO:0000256" key="2">
    <source>
        <dbReference type="ARBA" id="ARBA00022737"/>
    </source>
</evidence>
<feature type="compositionally biased region" description="Basic and acidic residues" evidence="7">
    <location>
        <begin position="177"/>
        <end position="194"/>
    </location>
</feature>
<reference evidence="9" key="3">
    <citation type="submission" date="2025-09" db="UniProtKB">
        <authorList>
            <consortium name="Ensembl"/>
        </authorList>
    </citation>
    <scope>IDENTIFICATION</scope>
</reference>
<dbReference type="Gene3D" id="3.30.160.60">
    <property type="entry name" value="Classic Zinc Finger"/>
    <property type="match status" value="4"/>
</dbReference>
<dbReference type="PROSITE" id="PS50157">
    <property type="entry name" value="ZINC_FINGER_C2H2_2"/>
    <property type="match status" value="5"/>
</dbReference>
<dbReference type="Pfam" id="PF00096">
    <property type="entry name" value="zf-C2H2"/>
    <property type="match status" value="3"/>
</dbReference>
<evidence type="ECO:0000256" key="4">
    <source>
        <dbReference type="ARBA" id="ARBA00022833"/>
    </source>
</evidence>
<reference evidence="9 10" key="1">
    <citation type="submission" date="2017-10" db="EMBL/GenBank/DDBJ databases">
        <title>A new Pekin duck reference genome.</title>
        <authorList>
            <person name="Hou Z.-C."/>
            <person name="Zhou Z.-K."/>
            <person name="Zhu F."/>
            <person name="Hou S.-S."/>
        </authorList>
    </citation>
    <scope>NUCLEOTIDE SEQUENCE [LARGE SCALE GENOMIC DNA]</scope>
</reference>
<evidence type="ECO:0000313" key="9">
    <source>
        <dbReference type="Ensembl" id="ENSAPLP00000020039.1"/>
    </source>
</evidence>
<dbReference type="InterPro" id="IPR013087">
    <property type="entry name" value="Znf_C2H2_type"/>
</dbReference>
<name>A0A493T277_ANAPP</name>
<feature type="domain" description="C2H2-type" evidence="8">
    <location>
        <begin position="73"/>
        <end position="100"/>
    </location>
</feature>
<dbReference type="InterPro" id="IPR036236">
    <property type="entry name" value="Znf_C2H2_sf"/>
</dbReference>
<dbReference type="FunFam" id="3.30.160.60:FF:002343">
    <property type="entry name" value="Zinc finger protein 33A"/>
    <property type="match status" value="1"/>
</dbReference>
<protein>
    <recommendedName>
        <fullName evidence="8">C2H2-type domain-containing protein</fullName>
    </recommendedName>
</protein>
<dbReference type="FunFam" id="3.30.160.60:FF:000295">
    <property type="entry name" value="zinc finger protein 19"/>
    <property type="match status" value="1"/>
</dbReference>
<feature type="domain" description="C2H2-type" evidence="8">
    <location>
        <begin position="101"/>
        <end position="128"/>
    </location>
</feature>
<feature type="region of interest" description="Disordered" evidence="7">
    <location>
        <begin position="177"/>
        <end position="197"/>
    </location>
</feature>
<dbReference type="SUPFAM" id="SSF57667">
    <property type="entry name" value="beta-beta-alpha zinc fingers"/>
    <property type="match status" value="3"/>
</dbReference>
<keyword evidence="2" id="KW-0677">Repeat</keyword>
<reference evidence="9" key="2">
    <citation type="submission" date="2025-08" db="UniProtKB">
        <authorList>
            <consortium name="Ensembl"/>
        </authorList>
    </citation>
    <scope>IDENTIFICATION</scope>
</reference>
<evidence type="ECO:0000256" key="7">
    <source>
        <dbReference type="SAM" id="MobiDB-lite"/>
    </source>
</evidence>
<keyword evidence="10" id="KW-1185">Reference proteome</keyword>
<feature type="domain" description="C2H2-type" evidence="8">
    <location>
        <begin position="129"/>
        <end position="156"/>
    </location>
</feature>
<dbReference type="Ensembl" id="ENSAPLT00000024191.1">
    <property type="protein sequence ID" value="ENSAPLP00000020039.1"/>
    <property type="gene ID" value="ENSAPLG00000019487.1"/>
</dbReference>
<accession>A0A493T277</accession>
<evidence type="ECO:0000313" key="10">
    <source>
        <dbReference type="Proteomes" id="UP000016666"/>
    </source>
</evidence>
<dbReference type="PROSITE" id="PS00028">
    <property type="entry name" value="ZINC_FINGER_C2H2_1"/>
    <property type="match status" value="4"/>
</dbReference>
<keyword evidence="1" id="KW-0479">Metal-binding</keyword>
<keyword evidence="4" id="KW-0862">Zinc</keyword>
<dbReference type="Proteomes" id="UP000016666">
    <property type="component" value="Chromosome 7"/>
</dbReference>
<dbReference type="GO" id="GO:0008270">
    <property type="term" value="F:zinc ion binding"/>
    <property type="evidence" value="ECO:0007669"/>
    <property type="project" value="UniProtKB-KW"/>
</dbReference>
<organism evidence="9 10">
    <name type="scientific">Anas platyrhynchos platyrhynchos</name>
    <name type="common">Northern mallard</name>
    <dbReference type="NCBI Taxonomy" id="8840"/>
    <lineage>
        <taxon>Eukaryota</taxon>
        <taxon>Metazoa</taxon>
        <taxon>Chordata</taxon>
        <taxon>Craniata</taxon>
        <taxon>Vertebrata</taxon>
        <taxon>Euteleostomi</taxon>
        <taxon>Archelosauria</taxon>
        <taxon>Archosauria</taxon>
        <taxon>Dinosauria</taxon>
        <taxon>Saurischia</taxon>
        <taxon>Theropoda</taxon>
        <taxon>Coelurosauria</taxon>
        <taxon>Aves</taxon>
        <taxon>Neognathae</taxon>
        <taxon>Galloanserae</taxon>
        <taxon>Anseriformes</taxon>
        <taxon>Anatidae</taxon>
        <taxon>Anatinae</taxon>
        <taxon>Anas</taxon>
    </lineage>
</organism>
<keyword evidence="3 6" id="KW-0863">Zinc-finger</keyword>